<gene>
    <name evidence="2" type="ORF">AXK12_07505</name>
</gene>
<dbReference type="PROSITE" id="PS00061">
    <property type="entry name" value="ADH_SHORT"/>
    <property type="match status" value="1"/>
</dbReference>
<dbReference type="STRING" id="1548208.AXK12_07505"/>
<dbReference type="PROSITE" id="PS51257">
    <property type="entry name" value="PROKAR_LIPOPROTEIN"/>
    <property type="match status" value="1"/>
</dbReference>
<protein>
    <submittedName>
        <fullName evidence="2">Oxidoreductase</fullName>
    </submittedName>
</protein>
<proteinExistence type="inferred from homology"/>
<dbReference type="PANTHER" id="PTHR45267">
    <property type="match status" value="1"/>
</dbReference>
<dbReference type="InterPro" id="IPR036291">
    <property type="entry name" value="NAD(P)-bd_dom_sf"/>
</dbReference>
<dbReference type="PANTHER" id="PTHR45267:SF2">
    <property type="entry name" value="NADPH-DEPENDENT PTERIN ALDEHYDE REDUCTASE"/>
    <property type="match status" value="1"/>
</dbReference>
<dbReference type="GO" id="GO:0016616">
    <property type="term" value="F:oxidoreductase activity, acting on the CH-OH group of donors, NAD or NADP as acceptor"/>
    <property type="evidence" value="ECO:0007669"/>
    <property type="project" value="TreeGrafter"/>
</dbReference>
<dbReference type="OrthoDB" id="9775296at2"/>
<evidence type="ECO:0000313" key="2">
    <source>
        <dbReference type="EMBL" id="KXU34313.1"/>
    </source>
</evidence>
<comment type="similarity">
    <text evidence="1">Belongs to the short-chain dehydrogenases/reductases (SDR) family.</text>
</comment>
<dbReference type="PRINTS" id="PR00080">
    <property type="entry name" value="SDRFAMILY"/>
</dbReference>
<dbReference type="Gene3D" id="3.40.50.720">
    <property type="entry name" value="NAD(P)-binding Rossmann-like Domain"/>
    <property type="match status" value="1"/>
</dbReference>
<organism evidence="2 3">
    <name type="scientific">Cephaloticoccus capnophilus</name>
    <dbReference type="NCBI Taxonomy" id="1548208"/>
    <lineage>
        <taxon>Bacteria</taxon>
        <taxon>Pseudomonadati</taxon>
        <taxon>Verrucomicrobiota</taxon>
        <taxon>Opitutia</taxon>
        <taxon>Opitutales</taxon>
        <taxon>Opitutaceae</taxon>
        <taxon>Cephaloticoccus</taxon>
    </lineage>
</organism>
<dbReference type="GO" id="GO:0005829">
    <property type="term" value="C:cytosol"/>
    <property type="evidence" value="ECO:0007669"/>
    <property type="project" value="TreeGrafter"/>
</dbReference>
<dbReference type="Pfam" id="PF00106">
    <property type="entry name" value="adh_short"/>
    <property type="match status" value="1"/>
</dbReference>
<evidence type="ECO:0000313" key="3">
    <source>
        <dbReference type="Proteomes" id="UP000071392"/>
    </source>
</evidence>
<dbReference type="InterPro" id="IPR020904">
    <property type="entry name" value="Sc_DH/Rdtase_CS"/>
</dbReference>
<dbReference type="AlphaFoldDB" id="A0A139SIF6"/>
<comment type="caution">
    <text evidence="2">The sequence shown here is derived from an EMBL/GenBank/DDBJ whole genome shotgun (WGS) entry which is preliminary data.</text>
</comment>
<dbReference type="EMBL" id="LSZP01000059">
    <property type="protein sequence ID" value="KXU34313.1"/>
    <property type="molecule type" value="Genomic_DNA"/>
</dbReference>
<name>A0A139SIF6_9BACT</name>
<dbReference type="SUPFAM" id="SSF51735">
    <property type="entry name" value="NAD(P)-binding Rossmann-fold domains"/>
    <property type="match status" value="1"/>
</dbReference>
<sequence>MKILITGVSRGLGRALTEFYIAAGHTVFGCGRSGAEIFELRMAYPDHHFAVVDIALENKVALWAADVLGSHGAPDLLINNAGGMCRSAPLWAQSDEAFTRLLDGNVRGVANVIRHFVPPMVERKSGVIVAFSSGWGRTVAAGVAPYCATKWAIEGLTRAMAAELPEGMAAVTLDPGIIDTEMLRSCWGEGAGEYPPPAEWAKAAAPFILKISPKDNGQPLTLPGAKDVR</sequence>
<dbReference type="InterPro" id="IPR002347">
    <property type="entry name" value="SDR_fam"/>
</dbReference>
<accession>A0A139SIF6</accession>
<dbReference type="RefSeq" id="WP_068713027.1">
    <property type="nucleotide sequence ID" value="NZ_LSZP01000059.1"/>
</dbReference>
<reference evidence="2 3" key="1">
    <citation type="submission" date="2016-02" db="EMBL/GenBank/DDBJ databases">
        <authorList>
            <person name="Wen L."/>
            <person name="He K."/>
            <person name="Yang H."/>
        </authorList>
    </citation>
    <scope>NUCLEOTIDE SEQUENCE [LARGE SCALE GENOMIC DNA]</scope>
    <source>
        <strain evidence="2 3">CV41</strain>
    </source>
</reference>
<dbReference type="InterPro" id="IPR053241">
    <property type="entry name" value="NADPH_pterin_aldehyde_rdct"/>
</dbReference>
<evidence type="ECO:0000256" key="1">
    <source>
        <dbReference type="RuleBase" id="RU000363"/>
    </source>
</evidence>
<keyword evidence="3" id="KW-1185">Reference proteome</keyword>
<dbReference type="PRINTS" id="PR00081">
    <property type="entry name" value="GDHRDH"/>
</dbReference>
<dbReference type="Proteomes" id="UP000071392">
    <property type="component" value="Unassembled WGS sequence"/>
</dbReference>